<dbReference type="SUPFAM" id="SSF53448">
    <property type="entry name" value="Nucleotide-diphospho-sugar transferases"/>
    <property type="match status" value="1"/>
</dbReference>
<feature type="transmembrane region" description="Helical" evidence="18">
    <location>
        <begin position="1218"/>
        <end position="1240"/>
    </location>
</feature>
<feature type="domain" description="Cytochrome b5 heme-binding" evidence="19">
    <location>
        <begin position="980"/>
        <end position="1042"/>
    </location>
</feature>
<dbReference type="InterPro" id="IPR036961">
    <property type="entry name" value="Kinesin_motor_dom_sf"/>
</dbReference>
<dbReference type="CDD" id="cd14879">
    <property type="entry name" value="MYSc_Myo17"/>
    <property type="match status" value="1"/>
</dbReference>
<dbReference type="InterPro" id="IPR036400">
    <property type="entry name" value="Cyt_B5-like_heme/steroid_sf"/>
</dbReference>
<dbReference type="Pfam" id="PF08766">
    <property type="entry name" value="DEK_C"/>
    <property type="match status" value="1"/>
</dbReference>
<dbReference type="EMBL" id="RSCE01000001">
    <property type="protein sequence ID" value="RSH88232.1"/>
    <property type="molecule type" value="Genomic_DNA"/>
</dbReference>
<keyword evidence="12 16" id="KW-0505">Motor protein</keyword>
<keyword evidence="3" id="KW-1003">Cell membrane</keyword>
<accession>A0A427YAU9</accession>
<dbReference type="InterPro" id="IPR004835">
    <property type="entry name" value="Chitin_synth"/>
</dbReference>
<dbReference type="PROSITE" id="PS51456">
    <property type="entry name" value="MYOSIN_MOTOR"/>
    <property type="match status" value="1"/>
</dbReference>
<dbReference type="Proteomes" id="UP000279236">
    <property type="component" value="Unassembled WGS sequence"/>
</dbReference>
<dbReference type="GO" id="GO:0030428">
    <property type="term" value="C:cell septum"/>
    <property type="evidence" value="ECO:0007669"/>
    <property type="project" value="TreeGrafter"/>
</dbReference>
<dbReference type="Gene3D" id="1.20.120.720">
    <property type="entry name" value="Myosin VI head, motor domain, U50 subdomain"/>
    <property type="match status" value="1"/>
</dbReference>
<comment type="caution">
    <text evidence="22">The sequence shown here is derived from an EMBL/GenBank/DDBJ whole genome shotgun (WGS) entry which is preliminary data.</text>
</comment>
<evidence type="ECO:0000256" key="11">
    <source>
        <dbReference type="ARBA" id="ARBA00023136"/>
    </source>
</evidence>
<dbReference type="GO" id="GO:0006031">
    <property type="term" value="P:chitin biosynthetic process"/>
    <property type="evidence" value="ECO:0007669"/>
    <property type="project" value="TreeGrafter"/>
</dbReference>
<keyword evidence="5" id="KW-0808">Transferase</keyword>
<evidence type="ECO:0000256" key="10">
    <source>
        <dbReference type="ARBA" id="ARBA00023123"/>
    </source>
</evidence>
<dbReference type="InterPro" id="IPR014876">
    <property type="entry name" value="DEK_C"/>
</dbReference>
<dbReference type="SMART" id="SM00242">
    <property type="entry name" value="MYSc"/>
    <property type="match status" value="1"/>
</dbReference>
<feature type="transmembrane region" description="Helical" evidence="18">
    <location>
        <begin position="1616"/>
        <end position="1637"/>
    </location>
</feature>
<evidence type="ECO:0000256" key="5">
    <source>
        <dbReference type="ARBA" id="ARBA00022679"/>
    </source>
</evidence>
<feature type="region of interest" description="Actin-binding" evidence="16">
    <location>
        <begin position="659"/>
        <end position="681"/>
    </location>
</feature>
<dbReference type="PROSITE" id="PS50255">
    <property type="entry name" value="CYTOCHROME_B5_2"/>
    <property type="match status" value="1"/>
</dbReference>
<evidence type="ECO:0000256" key="15">
    <source>
        <dbReference type="ARBA" id="ARBA00048014"/>
    </source>
</evidence>
<dbReference type="GeneID" id="39585306"/>
<keyword evidence="7 16" id="KW-0547">Nucleotide-binding</keyword>
<feature type="domain" description="Myosin motor" evidence="20">
    <location>
        <begin position="21"/>
        <end position="781"/>
    </location>
</feature>
<feature type="region of interest" description="Disordered" evidence="17">
    <location>
        <begin position="603"/>
        <end position="632"/>
    </location>
</feature>
<evidence type="ECO:0000256" key="1">
    <source>
        <dbReference type="ARBA" id="ARBA00004651"/>
    </source>
</evidence>
<dbReference type="STRING" id="105984.A0A427YAU9"/>
<keyword evidence="14 16" id="KW-0009">Actin-binding</keyword>
<dbReference type="GO" id="GO:0005886">
    <property type="term" value="C:plasma membrane"/>
    <property type="evidence" value="ECO:0007669"/>
    <property type="project" value="UniProtKB-SubCell"/>
</dbReference>
<dbReference type="InterPro" id="IPR027417">
    <property type="entry name" value="P-loop_NTPase"/>
</dbReference>
<keyword evidence="13" id="KW-0325">Glycoprotein</keyword>
<dbReference type="GO" id="GO:0003774">
    <property type="term" value="F:cytoskeletal motor activity"/>
    <property type="evidence" value="ECO:0007669"/>
    <property type="project" value="UniProtKB-UniRule"/>
</dbReference>
<dbReference type="InterPro" id="IPR036037">
    <property type="entry name" value="MYSc_Myo17"/>
</dbReference>
<dbReference type="Pfam" id="PF00063">
    <property type="entry name" value="Myosin_head"/>
    <property type="match status" value="1"/>
</dbReference>
<evidence type="ECO:0000259" key="21">
    <source>
        <dbReference type="PROSITE" id="PS51998"/>
    </source>
</evidence>
<dbReference type="GO" id="GO:0005524">
    <property type="term" value="F:ATP binding"/>
    <property type="evidence" value="ECO:0007669"/>
    <property type="project" value="UniProtKB-UniRule"/>
</dbReference>
<evidence type="ECO:0000256" key="8">
    <source>
        <dbReference type="ARBA" id="ARBA00022840"/>
    </source>
</evidence>
<keyword evidence="11 18" id="KW-0472">Membrane</keyword>
<keyword evidence="10 16" id="KW-0518">Myosin</keyword>
<gene>
    <name evidence="22" type="ORF">EHS24_000763</name>
</gene>
<comment type="similarity">
    <text evidence="16">Belongs to the TRAFAC class myosin-kinesin ATPase superfamily. Myosin family.</text>
</comment>
<dbReference type="PANTHER" id="PTHR22914">
    <property type="entry name" value="CHITIN SYNTHASE"/>
    <property type="match status" value="1"/>
</dbReference>
<evidence type="ECO:0000256" key="3">
    <source>
        <dbReference type="ARBA" id="ARBA00022475"/>
    </source>
</evidence>
<evidence type="ECO:0000256" key="9">
    <source>
        <dbReference type="ARBA" id="ARBA00022989"/>
    </source>
</evidence>
<evidence type="ECO:0000256" key="14">
    <source>
        <dbReference type="ARBA" id="ARBA00023203"/>
    </source>
</evidence>
<dbReference type="GO" id="GO:0031505">
    <property type="term" value="P:fungal-type cell wall organization"/>
    <property type="evidence" value="ECO:0007669"/>
    <property type="project" value="TreeGrafter"/>
</dbReference>
<dbReference type="GO" id="GO:0004100">
    <property type="term" value="F:chitin synthase activity"/>
    <property type="evidence" value="ECO:0007669"/>
    <property type="project" value="UniProtKB-EC"/>
</dbReference>
<dbReference type="Pfam" id="PF00173">
    <property type="entry name" value="Cyt-b5"/>
    <property type="match status" value="1"/>
</dbReference>
<dbReference type="SMART" id="SM01117">
    <property type="entry name" value="Cyt-b5"/>
    <property type="match status" value="2"/>
</dbReference>
<dbReference type="PROSITE" id="PS51998">
    <property type="entry name" value="DEK_C"/>
    <property type="match status" value="1"/>
</dbReference>
<dbReference type="Pfam" id="PF03142">
    <property type="entry name" value="Chitin_synth_2"/>
    <property type="match status" value="1"/>
</dbReference>
<evidence type="ECO:0000256" key="4">
    <source>
        <dbReference type="ARBA" id="ARBA00022676"/>
    </source>
</evidence>
<proteinExistence type="inferred from homology"/>
<keyword evidence="4" id="KW-0328">Glycosyltransferase</keyword>
<evidence type="ECO:0000313" key="23">
    <source>
        <dbReference type="Proteomes" id="UP000279236"/>
    </source>
</evidence>
<dbReference type="Gene3D" id="3.10.120.10">
    <property type="entry name" value="Cytochrome b5-like heme/steroid binding domain"/>
    <property type="match status" value="1"/>
</dbReference>
<feature type="region of interest" description="Disordered" evidence="17">
    <location>
        <begin position="834"/>
        <end position="870"/>
    </location>
</feature>
<dbReference type="OrthoDB" id="370884at2759"/>
<dbReference type="GO" id="GO:0003779">
    <property type="term" value="F:actin binding"/>
    <property type="evidence" value="ECO:0007669"/>
    <property type="project" value="UniProtKB-KW"/>
</dbReference>
<dbReference type="SUPFAM" id="SSF52540">
    <property type="entry name" value="P-loop containing nucleoside triphosphate hydrolases"/>
    <property type="match status" value="1"/>
</dbReference>
<keyword evidence="23" id="KW-1185">Reference proteome</keyword>
<organism evidence="22 23">
    <name type="scientific">Apiotrichum porosum</name>
    <dbReference type="NCBI Taxonomy" id="105984"/>
    <lineage>
        <taxon>Eukaryota</taxon>
        <taxon>Fungi</taxon>
        <taxon>Dikarya</taxon>
        <taxon>Basidiomycota</taxon>
        <taxon>Agaricomycotina</taxon>
        <taxon>Tremellomycetes</taxon>
        <taxon>Trichosporonales</taxon>
        <taxon>Trichosporonaceae</taxon>
        <taxon>Apiotrichum</taxon>
    </lineage>
</organism>
<comment type="subcellular location">
    <subcellularLocation>
        <location evidence="1">Cell membrane</location>
        <topology evidence="1">Multi-pass membrane protein</topology>
    </subcellularLocation>
</comment>
<dbReference type="Gene3D" id="1.10.10.60">
    <property type="entry name" value="Homeodomain-like"/>
    <property type="match status" value="1"/>
</dbReference>
<dbReference type="InterPro" id="IPR029044">
    <property type="entry name" value="Nucleotide-diphossugar_trans"/>
</dbReference>
<dbReference type="RefSeq" id="XP_028480440.1">
    <property type="nucleotide sequence ID" value="XM_028616583.1"/>
</dbReference>
<feature type="transmembrane region" description="Helical" evidence="18">
    <location>
        <begin position="1671"/>
        <end position="1694"/>
    </location>
</feature>
<protein>
    <recommendedName>
        <fullName evidence="2">chitin synthase</fullName>
        <ecNumber evidence="2">2.4.1.16</ecNumber>
    </recommendedName>
</protein>
<feature type="compositionally biased region" description="Basic and acidic residues" evidence="17">
    <location>
        <begin position="780"/>
        <end position="799"/>
    </location>
</feature>
<dbReference type="PANTHER" id="PTHR22914:SF45">
    <property type="entry name" value="CHITIN SYNTHASE"/>
    <property type="match status" value="1"/>
</dbReference>
<keyword evidence="6 18" id="KW-0812">Transmembrane</keyword>
<dbReference type="Gene3D" id="1.10.10.820">
    <property type="match status" value="1"/>
</dbReference>
<evidence type="ECO:0000256" key="2">
    <source>
        <dbReference type="ARBA" id="ARBA00012543"/>
    </source>
</evidence>
<dbReference type="PRINTS" id="PR00193">
    <property type="entry name" value="MYOSINHEAVY"/>
</dbReference>
<evidence type="ECO:0000256" key="18">
    <source>
        <dbReference type="SAM" id="Phobius"/>
    </source>
</evidence>
<feature type="domain" description="DEK-C" evidence="21">
    <location>
        <begin position="1886"/>
        <end position="1941"/>
    </location>
</feature>
<dbReference type="InterPro" id="IPR001609">
    <property type="entry name" value="Myosin_head_motor_dom-like"/>
</dbReference>
<evidence type="ECO:0000256" key="17">
    <source>
        <dbReference type="SAM" id="MobiDB-lite"/>
    </source>
</evidence>
<evidence type="ECO:0000259" key="20">
    <source>
        <dbReference type="PROSITE" id="PS51456"/>
    </source>
</evidence>
<feature type="transmembrane region" description="Helical" evidence="18">
    <location>
        <begin position="1643"/>
        <end position="1664"/>
    </location>
</feature>
<dbReference type="InterPro" id="IPR001199">
    <property type="entry name" value="Cyt_B5-like_heme/steroid-bd"/>
</dbReference>
<evidence type="ECO:0000259" key="19">
    <source>
        <dbReference type="PROSITE" id="PS50255"/>
    </source>
</evidence>
<dbReference type="SUPFAM" id="SSF109715">
    <property type="entry name" value="DEK C-terminal domain"/>
    <property type="match status" value="1"/>
</dbReference>
<evidence type="ECO:0000256" key="7">
    <source>
        <dbReference type="ARBA" id="ARBA00022741"/>
    </source>
</evidence>
<feature type="region of interest" description="Disordered" evidence="17">
    <location>
        <begin position="780"/>
        <end position="812"/>
    </location>
</feature>
<evidence type="ECO:0000256" key="16">
    <source>
        <dbReference type="PROSITE-ProRule" id="PRU00782"/>
    </source>
</evidence>
<keyword evidence="9 18" id="KW-1133">Transmembrane helix</keyword>
<evidence type="ECO:0000256" key="12">
    <source>
        <dbReference type="ARBA" id="ARBA00023175"/>
    </source>
</evidence>
<dbReference type="GO" id="GO:0016459">
    <property type="term" value="C:myosin complex"/>
    <property type="evidence" value="ECO:0007669"/>
    <property type="project" value="UniProtKB-KW"/>
</dbReference>
<dbReference type="Gene3D" id="1.20.58.530">
    <property type="match status" value="1"/>
</dbReference>
<sequence length="1942" mass="217355">MSLFPPGPSAASSKRISSRFEGITDLCALPSIAEDTVLATLRERYSTSQQYTAVGSSGLVSINPLTYLPANGDQTLQDYVTEYYRSTGDDQVGDPANMRLGPHIFGQALSAYYNMRRTGQDQIMLMTGATGSGKSEMRRLAIKAMSEVAVAASGKKGSKVGPQIANAQFILESFGNAHTISNDNASRYGNYTELQFTDRGRLEGLKVIEYYFERSRVSQPPANGERNFHVFYYLVEGIDGDERHHLRLGQTSEYRYLQSRARRTGASDRERFQQLKAAFRTVGLSNRLVAQVCQLLAGIIHIGNLTFMDDPSMHEGAMVTNVDVLHTVAEFLGVSNAALAEIFAFKTILVRKEICTTFLDPEQAEAVRDELARTLYSLLFSWLNEHLNQKLCKDSFGSFVAILDLPGQQNNAGPSLGVNSIDQFCFNFANEKMHNWIIHRVHETPLAEAATDQMAMERIPYFDNTECLKMFNDPKHGLIAIADDQAKRKKTDQNMFEQMAKRYAGHSSFQAGHFDRSGSASFTVNHYAGPVAYTIDSFVERNANETSADILRLLRGTATGTSNVPDHQGSNNPFVRSLFSSRSIATQAHPRNDDTIVAAQQPVKPMRAPSTRRKRGPKLTAVAEEKDGEDVDAEVGGGNDEGAAGTHLSCVAGQHWQALDTLFSTFDQAQPWFTFCLRPNDSQLAAQIETRSLKQQIRSLGLTEIALRLRTDYEVRMTHQEFSDRYHDEFAERAIGNQGSPGDRLRDLKRVMKLDDTHMGVGATRVFLSHDAFHRFEDRLREEEGEQRPPPHQGRERYDMFAPGQRGAEPEGEVETMFDYHDRNDSTAALPLVAHQQPGPRAADSDYDDESRGFAPSQASGPFGDSASHIGSEAYAPSRNMFRDVQNTRGEKDVLDELPDDGEVVEEYKESPARRRWVWLCKFLTWFCPDFLLDKLGGMKRQDIRQAWREKLAINIIIWFICGCTIFVIAVLGLLICPTQHVYTESELESHNYDDNPNNAFTSIRGEVFDLTAFWTVHTTVVPIIPEKTIMTYSGTDATPIFPIQVSALCSGTTGALSPYITVDSSNSTDVYAKYHDFRIQTDDYRPDWYQEQMITLRSRWKKGYMGYTKKDLKSMANKGQIVGYIDNLVYDMTTYVNQGGGGLSVPDGIDAGTVDTSFMSESVVSMFTYNSGKDVTKLFESLSGVIGDEVLGWQKTCLENIFLIGQLDTRDSPQCLFSTYILLALSCVMVAVIGFKFIAAIHFGHARAPENHDKFVICQVPCYTEGEDSLRRTIDSLAKLRYDDKRKLLFVICDGNIKGYGNEKATPAIVLDILGVDPNLDPEPLSFLSLGEGAKQHNMAKIYAGLYESGGHVVPYIVCVKVGKPTERPKPGNRGKRDSQMLLMHFLNKVHYNAPMNPMELEIYHQIKNVIGVNPSFYEYLFMVDADTTVEELSLNRLVSACMHDKKIIGICGETSISNAKQSIVTMSQVYEYFISHHLSKAFENLFGSITCLPGCFTMYRLRTPDTKKPLFIANQIVHDYSENRVDTLHLKNLLHLGEDRYLTTLVLKHFPTYKTKFVRDAKAETVAPDSSKVLFSQRRRWINSTVHNMAELIFQENLCGFCCFSMRFIVLIDLISTIVAPVTVAYIGYLIYIIVKDGSSIPTLSIIMLAAIYGLQALVFIFRMRWDMIAWMLFYILAIPVFYFYLPLYSFWRMDDFSWGSTRLVVGEKGKKMVIHDEGKFDPKSIPLKSWNDYENELWDQESNHSYGTGLEPLNKSEYLGSHAGSMYGGRESAYGGGRESLFQGSHYSGYNTNNNNANRGLSPSGSYTDVRNASRAGSAYDYPAPRGTFYGGGGDTGSSGHLADTNSLYATSFYGQPPVQPNANSMYGMPVRGDTTDDLLGDNLSDAQLEASIRRITDSADLDTLTKKGVRKQLETEYGISLASRKDTINRIIESVLAE</sequence>
<feature type="binding site" evidence="16">
    <location>
        <begin position="128"/>
        <end position="135"/>
    </location>
    <ligand>
        <name>ATP</name>
        <dbReference type="ChEBI" id="CHEBI:30616"/>
    </ligand>
</feature>
<evidence type="ECO:0000313" key="22">
    <source>
        <dbReference type="EMBL" id="RSH88232.1"/>
    </source>
</evidence>
<feature type="transmembrane region" description="Helical" evidence="18">
    <location>
        <begin position="954"/>
        <end position="976"/>
    </location>
</feature>
<reference evidence="22 23" key="1">
    <citation type="submission" date="2018-11" db="EMBL/GenBank/DDBJ databases">
        <title>Genome sequence of Apiotrichum porosum DSM 27194.</title>
        <authorList>
            <person name="Aliyu H."/>
            <person name="Gorte O."/>
            <person name="Ochsenreither K."/>
        </authorList>
    </citation>
    <scope>NUCLEOTIDE SEQUENCE [LARGE SCALE GENOMIC DNA]</scope>
    <source>
        <strain evidence="22 23">DSM 27194</strain>
    </source>
</reference>
<keyword evidence="8 16" id="KW-0067">ATP-binding</keyword>
<dbReference type="Gene3D" id="3.40.850.10">
    <property type="entry name" value="Kinesin motor domain"/>
    <property type="match status" value="1"/>
</dbReference>
<dbReference type="EC" id="2.4.1.16" evidence="2"/>
<dbReference type="SUPFAM" id="SSF55856">
    <property type="entry name" value="Cytochrome b5-like heme/steroid binding domain"/>
    <property type="match status" value="1"/>
</dbReference>
<evidence type="ECO:0000256" key="13">
    <source>
        <dbReference type="ARBA" id="ARBA00023180"/>
    </source>
</evidence>
<evidence type="ECO:0000256" key="6">
    <source>
        <dbReference type="ARBA" id="ARBA00022692"/>
    </source>
</evidence>
<name>A0A427YAU9_9TREE</name>
<comment type="catalytic activity">
    <reaction evidence="15">
        <text>[(1-&gt;4)-N-acetyl-beta-D-glucosaminyl](n) + UDP-N-acetyl-alpha-D-glucosamine = [(1-&gt;4)-N-acetyl-beta-D-glucosaminyl](n+1) + UDP + H(+)</text>
        <dbReference type="Rhea" id="RHEA:16637"/>
        <dbReference type="Rhea" id="RHEA-COMP:9593"/>
        <dbReference type="Rhea" id="RHEA-COMP:9595"/>
        <dbReference type="ChEBI" id="CHEBI:15378"/>
        <dbReference type="ChEBI" id="CHEBI:17029"/>
        <dbReference type="ChEBI" id="CHEBI:57705"/>
        <dbReference type="ChEBI" id="CHEBI:58223"/>
        <dbReference type="EC" id="2.4.1.16"/>
    </reaction>
</comment>